<dbReference type="InterPro" id="IPR027417">
    <property type="entry name" value="P-loop_NTPase"/>
</dbReference>
<dbReference type="SUPFAM" id="SSF52540">
    <property type="entry name" value="P-loop containing nucleoside triphosphate hydrolases"/>
    <property type="match status" value="1"/>
</dbReference>
<comment type="caution">
    <text evidence="1">The sequence shown here is derived from an EMBL/GenBank/DDBJ whole genome shotgun (WGS) entry which is preliminary data.</text>
</comment>
<name>A0A329MIL8_9BACL</name>
<keyword evidence="2" id="KW-1185">Reference proteome</keyword>
<sequence length="443" mass="50994">MRPVCDLDNIEVANVFGVKKEMVLSYIEREQVDQKFKRALKTDNHIVVYGASKQGKSTLRRKHVSMDEEVLIQCVPNHDIVSIYSSILRQSGVQMETSISEKVLSHDDSDSKAKIKAKIPLFGEVDAEFGGKEGESNERIVNYKSIEINIEIAQDIGEVLNGISFNKFIVLENFHYLDDEIQKRLAFDLRTFQDMGVRVIILGIWRERNRLNQFNGDLIDRIIEIPVEPWEDKDFDLVIDKGCKLLNISFSDSIKNNIKNYSFGNIGIVQELCKELCFAYGVLLKKPLHENFYDEKYLQKAIQIKVEDYTSRHERALESIADASRHYESGLFLPYYIVKIIVLSDVLELKSGIKRPILHNKIKEVHHEPDRVRAGDMTNLLHGLSKLQSKKSIIPPLFDYDRSDKRLKVIDSTLLFFLKFSDVNDVLEEIPNPVDDSAQAELF</sequence>
<dbReference type="EMBL" id="QMFB01000012">
    <property type="protein sequence ID" value="RAV19512.1"/>
    <property type="molecule type" value="Genomic_DNA"/>
</dbReference>
<protein>
    <submittedName>
        <fullName evidence="1">Uncharacterized protein</fullName>
    </submittedName>
</protein>
<dbReference type="Proteomes" id="UP000250369">
    <property type="component" value="Unassembled WGS sequence"/>
</dbReference>
<evidence type="ECO:0000313" key="1">
    <source>
        <dbReference type="EMBL" id="RAV19512.1"/>
    </source>
</evidence>
<dbReference type="AlphaFoldDB" id="A0A329MIL8"/>
<accession>A0A329MIL8</accession>
<organism evidence="1 2">
    <name type="scientific">Paenibacillus contaminans</name>
    <dbReference type="NCBI Taxonomy" id="450362"/>
    <lineage>
        <taxon>Bacteria</taxon>
        <taxon>Bacillati</taxon>
        <taxon>Bacillota</taxon>
        <taxon>Bacilli</taxon>
        <taxon>Bacillales</taxon>
        <taxon>Paenibacillaceae</taxon>
        <taxon>Paenibacillus</taxon>
    </lineage>
</organism>
<evidence type="ECO:0000313" key="2">
    <source>
        <dbReference type="Proteomes" id="UP000250369"/>
    </source>
</evidence>
<proteinExistence type="predicted"/>
<reference evidence="1 2" key="1">
    <citation type="journal article" date="2009" name="Int. J. Syst. Evol. Microbiol.">
        <title>Paenibacillus contaminans sp. nov., isolated from a contaminated laboratory plate.</title>
        <authorList>
            <person name="Chou J.H."/>
            <person name="Lee J.H."/>
            <person name="Lin M.C."/>
            <person name="Chang P.S."/>
            <person name="Arun A.B."/>
            <person name="Young C.C."/>
            <person name="Chen W.M."/>
        </authorList>
    </citation>
    <scope>NUCLEOTIDE SEQUENCE [LARGE SCALE GENOMIC DNA]</scope>
    <source>
        <strain evidence="1 2">CKOBP-6</strain>
    </source>
</reference>
<gene>
    <name evidence="1" type="ORF">DQG23_21230</name>
</gene>